<evidence type="ECO:0000256" key="5">
    <source>
        <dbReference type="ARBA" id="ARBA00022491"/>
    </source>
</evidence>
<dbReference type="Proteomes" id="UP000234239">
    <property type="component" value="Unassembled WGS sequence"/>
</dbReference>
<dbReference type="SUPFAM" id="SSF46785">
    <property type="entry name" value="Winged helix' DNA-binding domain"/>
    <property type="match status" value="1"/>
</dbReference>
<gene>
    <name evidence="13" type="ORF">CYJ28_02310</name>
</gene>
<accession>A0A2I1MTE7</accession>
<dbReference type="InterPro" id="IPR036388">
    <property type="entry name" value="WH-like_DNA-bd_sf"/>
</dbReference>
<evidence type="ECO:0000256" key="7">
    <source>
        <dbReference type="ARBA" id="ARBA00023125"/>
    </source>
</evidence>
<feature type="domain" description="HTH dtxR-type" evidence="12">
    <location>
        <begin position="1"/>
        <end position="62"/>
    </location>
</feature>
<evidence type="ECO:0000256" key="8">
    <source>
        <dbReference type="ARBA" id="ARBA00023159"/>
    </source>
</evidence>
<dbReference type="FunFam" id="1.10.60.10:FF:000004">
    <property type="entry name" value="DtxR family transcriptional regulator"/>
    <property type="match status" value="1"/>
</dbReference>
<dbReference type="EMBL" id="PKGY01000001">
    <property type="protein sequence ID" value="PKZ23406.1"/>
    <property type="molecule type" value="Genomic_DNA"/>
</dbReference>
<dbReference type="InterPro" id="IPR007167">
    <property type="entry name" value="Fe-transptr_FeoA-like"/>
</dbReference>
<keyword evidence="8" id="KW-0010">Activator</keyword>
<dbReference type="Pfam" id="PF04023">
    <property type="entry name" value="FeoA"/>
    <property type="match status" value="1"/>
</dbReference>
<dbReference type="Gene3D" id="1.10.60.10">
    <property type="entry name" value="Iron dependent repressor, metal binding and dimerisation domain"/>
    <property type="match status" value="1"/>
</dbReference>
<evidence type="ECO:0000256" key="10">
    <source>
        <dbReference type="ARBA" id="ARBA00023211"/>
    </source>
</evidence>
<dbReference type="PROSITE" id="PS50944">
    <property type="entry name" value="HTH_DTXR"/>
    <property type="match status" value="1"/>
</dbReference>
<dbReference type="SMART" id="SM00529">
    <property type="entry name" value="HTH_DTXR"/>
    <property type="match status" value="1"/>
</dbReference>
<dbReference type="Gene3D" id="2.30.30.90">
    <property type="match status" value="1"/>
</dbReference>
<dbReference type="AlphaFoldDB" id="A0A2I1MTE7"/>
<keyword evidence="10" id="KW-0464">Manganese</keyword>
<dbReference type="InterPro" id="IPR050536">
    <property type="entry name" value="DtxR_MntR_Metal-Reg"/>
</dbReference>
<keyword evidence="6" id="KW-0805">Transcription regulation</keyword>
<dbReference type="OrthoDB" id="9791355at2"/>
<dbReference type="RefSeq" id="WP_070485782.1">
    <property type="nucleotide sequence ID" value="NZ_CAJHKM010000002.1"/>
</dbReference>
<dbReference type="InterPro" id="IPR001367">
    <property type="entry name" value="Fe_dep_repressor"/>
</dbReference>
<keyword evidence="5" id="KW-0678">Repressor</keyword>
<comment type="similarity">
    <text evidence="2">Belongs to the DtxR/MntR family.</text>
</comment>
<evidence type="ECO:0000313" key="14">
    <source>
        <dbReference type="Proteomes" id="UP000234239"/>
    </source>
</evidence>
<dbReference type="Pfam" id="PF01325">
    <property type="entry name" value="Fe_dep_repress"/>
    <property type="match status" value="1"/>
</dbReference>
<evidence type="ECO:0000313" key="13">
    <source>
        <dbReference type="EMBL" id="PKZ23406.1"/>
    </source>
</evidence>
<evidence type="ECO:0000256" key="9">
    <source>
        <dbReference type="ARBA" id="ARBA00023163"/>
    </source>
</evidence>
<evidence type="ECO:0000256" key="3">
    <source>
        <dbReference type="ARBA" id="ARBA00011738"/>
    </source>
</evidence>
<comment type="caution">
    <text evidence="13">The sequence shown here is derived from an EMBL/GenBank/DDBJ whole genome shotgun (WGS) entry which is preliminary data.</text>
</comment>
<evidence type="ECO:0000256" key="4">
    <source>
        <dbReference type="ARBA" id="ARBA00022490"/>
    </source>
</evidence>
<dbReference type="GO" id="GO:0005737">
    <property type="term" value="C:cytoplasm"/>
    <property type="evidence" value="ECO:0007669"/>
    <property type="project" value="UniProtKB-SubCell"/>
</dbReference>
<dbReference type="InterPro" id="IPR022687">
    <property type="entry name" value="HTH_DTXR"/>
</dbReference>
<dbReference type="Gene3D" id="1.10.10.10">
    <property type="entry name" value="Winged helix-like DNA-binding domain superfamily/Winged helix DNA-binding domain"/>
    <property type="match status" value="1"/>
</dbReference>
<dbReference type="SUPFAM" id="SSF47979">
    <property type="entry name" value="Iron-dependent repressor protein, dimerization domain"/>
    <property type="match status" value="1"/>
</dbReference>
<organism evidence="13 14">
    <name type="scientific">Aerococcus sanguinicola</name>
    <dbReference type="NCBI Taxonomy" id="119206"/>
    <lineage>
        <taxon>Bacteria</taxon>
        <taxon>Bacillati</taxon>
        <taxon>Bacillota</taxon>
        <taxon>Bacilli</taxon>
        <taxon>Lactobacillales</taxon>
        <taxon>Aerococcaceae</taxon>
        <taxon>Aerococcus</taxon>
    </lineage>
</organism>
<dbReference type="InterPro" id="IPR036421">
    <property type="entry name" value="Fe_dep_repressor_sf"/>
</dbReference>
<dbReference type="GO" id="GO:0003677">
    <property type="term" value="F:DNA binding"/>
    <property type="evidence" value="ECO:0007669"/>
    <property type="project" value="UniProtKB-KW"/>
</dbReference>
<protein>
    <recommendedName>
        <fullName evidence="11">Manganese transport regulator</fullName>
    </recommendedName>
</protein>
<reference evidence="13 14" key="1">
    <citation type="submission" date="2017-12" db="EMBL/GenBank/DDBJ databases">
        <title>Phylogenetic diversity of female urinary microbiome.</title>
        <authorList>
            <person name="Thomas-White K."/>
            <person name="Wolfe A.J."/>
        </authorList>
    </citation>
    <scope>NUCLEOTIDE SEQUENCE [LARGE SCALE GENOMIC DNA]</scope>
    <source>
        <strain evidence="13 14">UMB0139</strain>
    </source>
</reference>
<evidence type="ECO:0000256" key="1">
    <source>
        <dbReference type="ARBA" id="ARBA00004496"/>
    </source>
</evidence>
<dbReference type="PANTHER" id="PTHR33238:SF11">
    <property type="entry name" value="TRANSCRIPTIONAL REGULATOR MNTR"/>
    <property type="match status" value="1"/>
</dbReference>
<comment type="subcellular location">
    <subcellularLocation>
        <location evidence="1">Cytoplasm</location>
    </subcellularLocation>
</comment>
<dbReference type="GO" id="GO:0046914">
    <property type="term" value="F:transition metal ion binding"/>
    <property type="evidence" value="ECO:0007669"/>
    <property type="project" value="InterPro"/>
</dbReference>
<dbReference type="PANTHER" id="PTHR33238">
    <property type="entry name" value="IRON (METAL) DEPENDENT REPRESSOR, DTXR FAMILY"/>
    <property type="match status" value="1"/>
</dbReference>
<proteinExistence type="inferred from homology"/>
<keyword evidence="7" id="KW-0238">DNA-binding</keyword>
<evidence type="ECO:0000256" key="6">
    <source>
        <dbReference type="ARBA" id="ARBA00023015"/>
    </source>
</evidence>
<dbReference type="InterPro" id="IPR036390">
    <property type="entry name" value="WH_DNA-bd_sf"/>
</dbReference>
<dbReference type="GO" id="GO:0003700">
    <property type="term" value="F:DNA-binding transcription factor activity"/>
    <property type="evidence" value="ECO:0007669"/>
    <property type="project" value="InterPro"/>
</dbReference>
<dbReference type="GeneID" id="92903898"/>
<dbReference type="GO" id="GO:0046983">
    <property type="term" value="F:protein dimerization activity"/>
    <property type="evidence" value="ECO:0007669"/>
    <property type="project" value="InterPro"/>
</dbReference>
<keyword evidence="9" id="KW-0804">Transcription</keyword>
<sequence length="218" mass="25018">MSRSKDDYMKAIYQLKGDERNISNKEISQALHVSAASVTEMLNKLQAEGYLVYVPYQGVRLTEEGSYFASQIIRRHRLWEVFLHDELRYPWDEVHPEAEVLEHYVSDDFINRLEAYLGYPKYCPHGGAIPDQAGHSEHEAMEALANIHLGTSFIVRRVVDDDQLLAYLDEHGLRMNKAYELVDREAYSNDLVLKDLDQGQSLRLNAGASQNIFVEVSV</sequence>
<name>A0A2I1MTE7_9LACT</name>
<comment type="subunit">
    <text evidence="3">Homodimer.</text>
</comment>
<dbReference type="InterPro" id="IPR022689">
    <property type="entry name" value="Iron_dep_repressor"/>
</dbReference>
<evidence type="ECO:0000256" key="2">
    <source>
        <dbReference type="ARBA" id="ARBA00007871"/>
    </source>
</evidence>
<dbReference type="InterPro" id="IPR038157">
    <property type="entry name" value="FeoA_core_dom"/>
</dbReference>
<dbReference type="Pfam" id="PF02742">
    <property type="entry name" value="Fe_dep_repr_C"/>
    <property type="match status" value="1"/>
</dbReference>
<evidence type="ECO:0000259" key="12">
    <source>
        <dbReference type="PROSITE" id="PS50944"/>
    </source>
</evidence>
<evidence type="ECO:0000256" key="11">
    <source>
        <dbReference type="ARBA" id="ARBA00032593"/>
    </source>
</evidence>
<keyword evidence="4" id="KW-0963">Cytoplasm</keyword>